<name>A0A1J8PUN8_9AGAM</name>
<gene>
    <name evidence="2" type="ORF">AZE42_10234</name>
</gene>
<feature type="compositionally biased region" description="Pro residues" evidence="1">
    <location>
        <begin position="52"/>
        <end position="65"/>
    </location>
</feature>
<dbReference type="Proteomes" id="UP000183567">
    <property type="component" value="Unassembled WGS sequence"/>
</dbReference>
<dbReference type="STRING" id="180088.A0A1J8PUN8"/>
<sequence length="116" mass="12743">MSDSCHYQPQQPAPKSDTTTNANTNANTYTFAELLPRLQPPRSNLVPRLKSRPPPSFTPGTPPSVNPTLQEVSSSEAIPTFALMTSPCRLSSNTFFLDFRTPLQPHDLSYLSVLPA</sequence>
<keyword evidence="3" id="KW-1185">Reference proteome</keyword>
<reference evidence="2 3" key="1">
    <citation type="submission" date="2016-03" db="EMBL/GenBank/DDBJ databases">
        <title>Comparative genomics of the ectomycorrhizal sister species Rhizopogon vinicolor and Rhizopogon vesiculosus (Basidiomycota: Boletales) reveals a divergence of the mating type B locus.</title>
        <authorList>
            <person name="Mujic A.B."/>
            <person name="Kuo A."/>
            <person name="Tritt A."/>
            <person name="Lipzen A."/>
            <person name="Chen C."/>
            <person name="Johnson J."/>
            <person name="Sharma A."/>
            <person name="Barry K."/>
            <person name="Grigoriev I.V."/>
            <person name="Spatafora J.W."/>
        </authorList>
    </citation>
    <scope>NUCLEOTIDE SEQUENCE [LARGE SCALE GENOMIC DNA]</scope>
    <source>
        <strain evidence="2 3">AM-OR11-056</strain>
    </source>
</reference>
<proteinExistence type="predicted"/>
<dbReference type="EMBL" id="LVVM01004423">
    <property type="protein sequence ID" value="OJA12942.1"/>
    <property type="molecule type" value="Genomic_DNA"/>
</dbReference>
<feature type="compositionally biased region" description="Polar residues" evidence="1">
    <location>
        <begin position="1"/>
        <end position="10"/>
    </location>
</feature>
<feature type="region of interest" description="Disordered" evidence="1">
    <location>
        <begin position="1"/>
        <end position="69"/>
    </location>
</feature>
<dbReference type="AlphaFoldDB" id="A0A1J8PUN8"/>
<feature type="non-terminal residue" evidence="2">
    <location>
        <position position="116"/>
    </location>
</feature>
<accession>A0A1J8PUN8</accession>
<comment type="caution">
    <text evidence="2">The sequence shown here is derived from an EMBL/GenBank/DDBJ whole genome shotgun (WGS) entry which is preliminary data.</text>
</comment>
<protein>
    <submittedName>
        <fullName evidence="2">Uncharacterized protein</fullName>
    </submittedName>
</protein>
<organism evidence="2 3">
    <name type="scientific">Rhizopogon vesiculosus</name>
    <dbReference type="NCBI Taxonomy" id="180088"/>
    <lineage>
        <taxon>Eukaryota</taxon>
        <taxon>Fungi</taxon>
        <taxon>Dikarya</taxon>
        <taxon>Basidiomycota</taxon>
        <taxon>Agaricomycotina</taxon>
        <taxon>Agaricomycetes</taxon>
        <taxon>Agaricomycetidae</taxon>
        <taxon>Boletales</taxon>
        <taxon>Suillineae</taxon>
        <taxon>Rhizopogonaceae</taxon>
        <taxon>Rhizopogon</taxon>
    </lineage>
</organism>
<evidence type="ECO:0000313" key="2">
    <source>
        <dbReference type="EMBL" id="OJA12942.1"/>
    </source>
</evidence>
<evidence type="ECO:0000313" key="3">
    <source>
        <dbReference type="Proteomes" id="UP000183567"/>
    </source>
</evidence>
<evidence type="ECO:0000256" key="1">
    <source>
        <dbReference type="SAM" id="MobiDB-lite"/>
    </source>
</evidence>
<feature type="compositionally biased region" description="Low complexity" evidence="1">
    <location>
        <begin position="18"/>
        <end position="28"/>
    </location>
</feature>